<dbReference type="EMBL" id="JWZT01002990">
    <property type="protein sequence ID" value="KII67989.1"/>
    <property type="molecule type" value="Genomic_DNA"/>
</dbReference>
<evidence type="ECO:0000256" key="1">
    <source>
        <dbReference type="ARBA" id="ARBA00022741"/>
    </source>
</evidence>
<name>A0A0C2IRC9_THEKT</name>
<sequence>MSNMCAADYRAICENFPVVFLRNLPKMYPRQNSDLVRRFISFIDAVYDCRAHLFVLAEHGIDELFYLEDINESDYISDEIFAISRTVSRLHEITGSAYSRKLHFYSQMSSQEVT</sequence>
<organism evidence="3 4">
    <name type="scientific">Thelohanellus kitauei</name>
    <name type="common">Myxosporean</name>
    <dbReference type="NCBI Taxonomy" id="669202"/>
    <lineage>
        <taxon>Eukaryota</taxon>
        <taxon>Metazoa</taxon>
        <taxon>Cnidaria</taxon>
        <taxon>Myxozoa</taxon>
        <taxon>Myxosporea</taxon>
        <taxon>Bivalvulida</taxon>
        <taxon>Platysporina</taxon>
        <taxon>Myxobolidae</taxon>
        <taxon>Thelohanellus</taxon>
    </lineage>
</organism>
<reference evidence="3 4" key="1">
    <citation type="journal article" date="2014" name="Genome Biol. Evol.">
        <title>The genome of the myxosporean Thelohanellus kitauei shows adaptations to nutrient acquisition within its fish host.</title>
        <authorList>
            <person name="Yang Y."/>
            <person name="Xiong J."/>
            <person name="Zhou Z."/>
            <person name="Huo F."/>
            <person name="Miao W."/>
            <person name="Ran C."/>
            <person name="Liu Y."/>
            <person name="Zhang J."/>
            <person name="Feng J."/>
            <person name="Wang M."/>
            <person name="Wang M."/>
            <person name="Wang L."/>
            <person name="Yao B."/>
        </authorList>
    </citation>
    <scope>NUCLEOTIDE SEQUENCE [LARGE SCALE GENOMIC DNA]</scope>
    <source>
        <strain evidence="3">Wuqing</strain>
    </source>
</reference>
<keyword evidence="2" id="KW-0067">ATP-binding</keyword>
<gene>
    <name evidence="3" type="ORF">RF11_01990</name>
</gene>
<dbReference type="GO" id="GO:0016887">
    <property type="term" value="F:ATP hydrolysis activity"/>
    <property type="evidence" value="ECO:0007669"/>
    <property type="project" value="InterPro"/>
</dbReference>
<dbReference type="GO" id="GO:0005739">
    <property type="term" value="C:mitochondrion"/>
    <property type="evidence" value="ECO:0007669"/>
    <property type="project" value="TreeGrafter"/>
</dbReference>
<protein>
    <submittedName>
        <fullName evidence="3">Lactation elevated protein 1</fullName>
    </submittedName>
</protein>
<dbReference type="GO" id="GO:0005524">
    <property type="term" value="F:ATP binding"/>
    <property type="evidence" value="ECO:0007669"/>
    <property type="project" value="UniProtKB-KW"/>
</dbReference>
<dbReference type="InterPro" id="IPR005654">
    <property type="entry name" value="ATPase_AFG1-like"/>
</dbReference>
<proteinExistence type="predicted"/>
<evidence type="ECO:0000256" key="2">
    <source>
        <dbReference type="ARBA" id="ARBA00022840"/>
    </source>
</evidence>
<dbReference type="OrthoDB" id="548867at2759"/>
<dbReference type="PANTHER" id="PTHR12169:SF6">
    <property type="entry name" value="AFG1-LIKE ATPASE"/>
    <property type="match status" value="1"/>
</dbReference>
<evidence type="ECO:0000313" key="4">
    <source>
        <dbReference type="Proteomes" id="UP000031668"/>
    </source>
</evidence>
<dbReference type="AlphaFoldDB" id="A0A0C2IRC9"/>
<keyword evidence="4" id="KW-1185">Reference proteome</keyword>
<dbReference type="PANTHER" id="PTHR12169">
    <property type="entry name" value="ATPASE N2B"/>
    <property type="match status" value="1"/>
</dbReference>
<dbReference type="Pfam" id="PF03969">
    <property type="entry name" value="AFG1_ATPase"/>
    <property type="match status" value="1"/>
</dbReference>
<evidence type="ECO:0000313" key="3">
    <source>
        <dbReference type="EMBL" id="KII67989.1"/>
    </source>
</evidence>
<accession>A0A0C2IRC9</accession>
<dbReference type="Proteomes" id="UP000031668">
    <property type="component" value="Unassembled WGS sequence"/>
</dbReference>
<keyword evidence="1" id="KW-0547">Nucleotide-binding</keyword>
<comment type="caution">
    <text evidence="3">The sequence shown here is derived from an EMBL/GenBank/DDBJ whole genome shotgun (WGS) entry which is preliminary data.</text>
</comment>